<feature type="compositionally biased region" description="Pro residues" evidence="1">
    <location>
        <begin position="172"/>
        <end position="181"/>
    </location>
</feature>
<gene>
    <name evidence="2" type="ORF">FZEAL_6126</name>
</gene>
<evidence type="ECO:0000313" key="2">
    <source>
        <dbReference type="EMBL" id="KAF4977354.1"/>
    </source>
</evidence>
<accession>A0A8H4UJ80</accession>
<feature type="region of interest" description="Disordered" evidence="1">
    <location>
        <begin position="306"/>
        <end position="327"/>
    </location>
</feature>
<dbReference type="EMBL" id="JABEYC010000446">
    <property type="protein sequence ID" value="KAF4977354.1"/>
    <property type="molecule type" value="Genomic_DNA"/>
</dbReference>
<evidence type="ECO:0000313" key="3">
    <source>
        <dbReference type="Proteomes" id="UP000635477"/>
    </source>
</evidence>
<proteinExistence type="predicted"/>
<feature type="compositionally biased region" description="Low complexity" evidence="1">
    <location>
        <begin position="195"/>
        <end position="212"/>
    </location>
</feature>
<dbReference type="AlphaFoldDB" id="A0A8H4UJ80"/>
<evidence type="ECO:0000256" key="1">
    <source>
        <dbReference type="SAM" id="MobiDB-lite"/>
    </source>
</evidence>
<organism evidence="2 3">
    <name type="scientific">Fusarium zealandicum</name>
    <dbReference type="NCBI Taxonomy" id="1053134"/>
    <lineage>
        <taxon>Eukaryota</taxon>
        <taxon>Fungi</taxon>
        <taxon>Dikarya</taxon>
        <taxon>Ascomycota</taxon>
        <taxon>Pezizomycotina</taxon>
        <taxon>Sordariomycetes</taxon>
        <taxon>Hypocreomycetidae</taxon>
        <taxon>Hypocreales</taxon>
        <taxon>Nectriaceae</taxon>
        <taxon>Fusarium</taxon>
        <taxon>Fusarium staphyleae species complex</taxon>
    </lineage>
</organism>
<sequence>MEPLNDEEKRLILAEMIKTSQTDIKTLERFIKSHRIKPNWLQMQLPAGRDLAQCMQAADDMDLHQRGKKRKIMVKKPDSQSSIEPKSSSSQELPPLSQASAQGPDPGVAATSTATDSSNYKHVPILPRLSTTVPINPALQRNQQAGLPKKKKKKPGRPAYAGRAKTSLRPFNPRPIAPRPPVKSEHSESSQTLHTVVPAPAPTSSPVTHSPALGPAQQLAVGGVAAPFNPFGPDQGPTATMRRRDARRRDLGLENGLSAPLFNRSTKRSPSRSRSIGGIKREPLENYASTFSAYSTGNKRGALLEATAAAQPGSMSSTWEDNSRNEP</sequence>
<comment type="caution">
    <text evidence="2">The sequence shown here is derived from an EMBL/GenBank/DDBJ whole genome shotgun (WGS) entry which is preliminary data.</text>
</comment>
<dbReference type="Proteomes" id="UP000635477">
    <property type="component" value="Unassembled WGS sequence"/>
</dbReference>
<feature type="region of interest" description="Disordered" evidence="1">
    <location>
        <begin position="63"/>
        <end position="282"/>
    </location>
</feature>
<keyword evidence="3" id="KW-1185">Reference proteome</keyword>
<reference evidence="2" key="1">
    <citation type="journal article" date="2020" name="BMC Genomics">
        <title>Correction to: Identification and distribution of gene clusters required for synthesis of sphingolipid metabolism inhibitors in diverse species of the filamentous fungus Fusarium.</title>
        <authorList>
            <person name="Kim H.S."/>
            <person name="Lohmar J.M."/>
            <person name="Busman M."/>
            <person name="Brown D.W."/>
            <person name="Naumann T.A."/>
            <person name="Divon H.H."/>
            <person name="Lysoe E."/>
            <person name="Uhlig S."/>
            <person name="Proctor R.H."/>
        </authorList>
    </citation>
    <scope>NUCLEOTIDE SEQUENCE</scope>
    <source>
        <strain evidence="2">NRRL 22465</strain>
    </source>
</reference>
<reference evidence="2" key="2">
    <citation type="submission" date="2020-05" db="EMBL/GenBank/DDBJ databases">
        <authorList>
            <person name="Kim H.-S."/>
            <person name="Proctor R.H."/>
            <person name="Brown D.W."/>
        </authorList>
    </citation>
    <scope>NUCLEOTIDE SEQUENCE</scope>
    <source>
        <strain evidence="2">NRRL 22465</strain>
    </source>
</reference>
<feature type="compositionally biased region" description="Low complexity" evidence="1">
    <location>
        <begin position="79"/>
        <end position="100"/>
    </location>
</feature>
<dbReference type="OrthoDB" id="5371646at2759"/>
<protein>
    <submittedName>
        <fullName evidence="2">Uncharacterized protein</fullName>
    </submittedName>
</protein>
<feature type="compositionally biased region" description="Polar residues" evidence="1">
    <location>
        <begin position="110"/>
        <end position="120"/>
    </location>
</feature>
<feature type="compositionally biased region" description="Polar residues" evidence="1">
    <location>
        <begin position="129"/>
        <end position="145"/>
    </location>
</feature>
<name>A0A8H4UJ80_9HYPO</name>